<feature type="chain" id="PRO_5046623672" description="GLPGLI family protein" evidence="1">
    <location>
        <begin position="21"/>
        <end position="298"/>
    </location>
</feature>
<evidence type="ECO:0008006" key="4">
    <source>
        <dbReference type="Google" id="ProtNLM"/>
    </source>
</evidence>
<keyword evidence="1" id="KW-0732">Signal</keyword>
<gene>
    <name evidence="2" type="ORF">L3X39_13850</name>
</gene>
<name>A0ABS9IMA8_9FLAO</name>
<keyword evidence="3" id="KW-1185">Reference proteome</keyword>
<protein>
    <recommendedName>
        <fullName evidence="4">GLPGLI family protein</fullName>
    </recommendedName>
</protein>
<reference evidence="2 3" key="1">
    <citation type="submission" date="2022-01" db="EMBL/GenBank/DDBJ databases">
        <title>Draft genome sequence of Sabulilitoribacter multivorans KCTC 32326.</title>
        <authorList>
            <person name="Oh J.-S."/>
        </authorList>
    </citation>
    <scope>NUCLEOTIDE SEQUENCE [LARGE SCALE GENOMIC DNA]</scope>
    <source>
        <strain evidence="2 3">M-M16</strain>
    </source>
</reference>
<dbReference type="EMBL" id="JAKKDV010000007">
    <property type="protein sequence ID" value="MCF7561727.1"/>
    <property type="molecule type" value="Genomic_DNA"/>
</dbReference>
<feature type="signal peptide" evidence="1">
    <location>
        <begin position="1"/>
        <end position="20"/>
    </location>
</feature>
<proteinExistence type="predicted"/>
<accession>A0ABS9IMA8</accession>
<dbReference type="RefSeq" id="WP_237232460.1">
    <property type="nucleotide sequence ID" value="NZ_JAKKDV010000007.1"/>
</dbReference>
<comment type="caution">
    <text evidence="2">The sequence shown here is derived from an EMBL/GenBank/DDBJ whole genome shotgun (WGS) entry which is preliminary data.</text>
</comment>
<sequence>MKPKLIFTVLLLFTGFQTQAQLLEKLKERAKEKGLETREISIDTSNNAKHRTTSYEKEELTINSAKDFFTSDVIMQLYHDSDAVVHTQYFDSETIAMRTEFPGDSEKPLFQDRKGFIYGYDDIEGQYEKRTLASSGMMGFMMAGMIPQAYKLPPEPYLEAFQALENMEIATSFMLIELAFIYKPHHFEDDDYYSPSKITYKGSNNCTKFSYNDAEYPGSYILFDDKSRLMELYINTINPQVKEEDHPTGKFIYTYKNVDVNLPDAVEKSLMPGPLGKLIPLEKGLEPWKHNKKDKQKK</sequence>
<dbReference type="Proteomes" id="UP001200022">
    <property type="component" value="Unassembled WGS sequence"/>
</dbReference>
<evidence type="ECO:0000256" key="1">
    <source>
        <dbReference type="SAM" id="SignalP"/>
    </source>
</evidence>
<evidence type="ECO:0000313" key="2">
    <source>
        <dbReference type="EMBL" id="MCF7561727.1"/>
    </source>
</evidence>
<evidence type="ECO:0000313" key="3">
    <source>
        <dbReference type="Proteomes" id="UP001200022"/>
    </source>
</evidence>
<organism evidence="2 3">
    <name type="scientific">Flaviramulus multivorans</name>
    <dbReference type="NCBI Taxonomy" id="1304750"/>
    <lineage>
        <taxon>Bacteria</taxon>
        <taxon>Pseudomonadati</taxon>
        <taxon>Bacteroidota</taxon>
        <taxon>Flavobacteriia</taxon>
        <taxon>Flavobacteriales</taxon>
        <taxon>Flavobacteriaceae</taxon>
        <taxon>Flaviramulus</taxon>
    </lineage>
</organism>